<gene>
    <name evidence="8" type="ORF">EVB01_02350</name>
</gene>
<sequence>MKIETDILVIGAGPVGLFTVFEAGLLGLKCTLIDNLDKVGGQCSELYPEKPIYDIPGVPSQTAQEHVDALIEQIKPFEYDLHLSQRVESIEIHSTADDMTTWLIKTNEGIECITKNIFIAAGAGSFEPRRPPNIEEPDKFLGNGVSYAVKSKDLYKDKNLFIFGGGDSALDWTVELAKTSKSLNLIHRRDQFRGAQHTEAQMRDLVNSGDVNLLTPFQIEGIIGDEKVTGVTLKNFDTKESVTHEADELLFLFGLNKKLGPILEWELELASKKIAVNTEDFQTNRDGIFAVGDINDYPGKLDLILCGFHETTLAVQKAFQRIFPGERVPFGYTTSNTKLQKKLGVVD</sequence>
<comment type="caution">
    <text evidence="5">Lacks conserved residue(s) required for the propagation of feature annotation.</text>
</comment>
<comment type="caution">
    <text evidence="8">The sequence shown here is derived from an EMBL/GenBank/DDBJ whole genome shotgun (WGS) entry which is preliminary data.</text>
</comment>
<feature type="binding site" evidence="5">
    <location>
        <position position="126"/>
    </location>
    <ligand>
        <name>FAD</name>
        <dbReference type="ChEBI" id="CHEBI:57692"/>
    </ligand>
</feature>
<name>A0A520LRN7_9GAMM</name>
<dbReference type="PRINTS" id="PR00469">
    <property type="entry name" value="PNDRDTASEII"/>
</dbReference>
<evidence type="ECO:0000256" key="6">
    <source>
        <dbReference type="SAM" id="Phobius"/>
    </source>
</evidence>
<feature type="binding site" evidence="5">
    <location>
        <position position="334"/>
    </location>
    <ligand>
        <name>FAD</name>
        <dbReference type="ChEBI" id="CHEBI:57692"/>
    </ligand>
</feature>
<keyword evidence="1 5" id="KW-0285">Flavoprotein</keyword>
<evidence type="ECO:0000313" key="8">
    <source>
        <dbReference type="EMBL" id="RZO11626.1"/>
    </source>
</evidence>
<dbReference type="InterPro" id="IPR036188">
    <property type="entry name" value="FAD/NAD-bd_sf"/>
</dbReference>
<keyword evidence="2 5" id="KW-0274">FAD</keyword>
<feature type="binding site" evidence="5">
    <location>
        <position position="47"/>
    </location>
    <ligand>
        <name>FAD</name>
        <dbReference type="ChEBI" id="CHEBI:57692"/>
    </ligand>
</feature>
<keyword evidence="6" id="KW-0472">Membrane</keyword>
<dbReference type="InterPro" id="IPR023753">
    <property type="entry name" value="FAD/NAD-binding_dom"/>
</dbReference>
<dbReference type="SUPFAM" id="SSF51905">
    <property type="entry name" value="FAD/NAD(P)-binding domain"/>
    <property type="match status" value="1"/>
</dbReference>
<keyword evidence="4 5" id="KW-0560">Oxidoreductase</keyword>
<evidence type="ECO:0000313" key="9">
    <source>
        <dbReference type="Proteomes" id="UP000319023"/>
    </source>
</evidence>
<proteinExistence type="inferred from homology"/>
<evidence type="ECO:0000256" key="5">
    <source>
        <dbReference type="HAMAP-Rule" id="MF_01685"/>
    </source>
</evidence>
<protein>
    <recommendedName>
        <fullName evidence="5">Ferredoxin--NADP reductase</fullName>
        <shortName evidence="5">FNR</shortName>
        <shortName evidence="5">Fd-NADP(+) reductase</shortName>
        <ecNumber evidence="5">1.18.1.2</ecNumber>
    </recommendedName>
</protein>
<comment type="cofactor">
    <cofactor evidence="5">
        <name>FAD</name>
        <dbReference type="ChEBI" id="CHEBI:57692"/>
    </cofactor>
    <text evidence="5">Binds 1 FAD per subunit.</text>
</comment>
<dbReference type="AlphaFoldDB" id="A0A520LRN7"/>
<evidence type="ECO:0000256" key="1">
    <source>
        <dbReference type="ARBA" id="ARBA00022630"/>
    </source>
</evidence>
<feature type="binding site" evidence="5">
    <location>
        <position position="42"/>
    </location>
    <ligand>
        <name>FAD</name>
        <dbReference type="ChEBI" id="CHEBI:57692"/>
    </ligand>
</feature>
<evidence type="ECO:0000256" key="4">
    <source>
        <dbReference type="ARBA" id="ARBA00023002"/>
    </source>
</evidence>
<dbReference type="GO" id="GO:0050661">
    <property type="term" value="F:NADP binding"/>
    <property type="evidence" value="ECO:0007669"/>
    <property type="project" value="UniProtKB-UniRule"/>
</dbReference>
<feature type="binding site" evidence="5">
    <location>
        <position position="34"/>
    </location>
    <ligand>
        <name>FAD</name>
        <dbReference type="ChEBI" id="CHEBI:57692"/>
    </ligand>
</feature>
<comment type="similarity">
    <text evidence="5">Belongs to the ferredoxin--NADP reductase type 2 family.</text>
</comment>
<dbReference type="HAMAP" id="MF_01685">
    <property type="entry name" value="FENR2"/>
    <property type="match status" value="1"/>
</dbReference>
<feature type="binding site" evidence="5">
    <location>
        <position position="87"/>
    </location>
    <ligand>
        <name>FAD</name>
        <dbReference type="ChEBI" id="CHEBI:57692"/>
    </ligand>
</feature>
<evidence type="ECO:0000256" key="3">
    <source>
        <dbReference type="ARBA" id="ARBA00022857"/>
    </source>
</evidence>
<feature type="binding site" evidence="5">
    <location>
        <position position="293"/>
    </location>
    <ligand>
        <name>FAD</name>
        <dbReference type="ChEBI" id="CHEBI:57692"/>
    </ligand>
</feature>
<dbReference type="PANTHER" id="PTHR48105">
    <property type="entry name" value="THIOREDOXIN REDUCTASE 1-RELATED-RELATED"/>
    <property type="match status" value="1"/>
</dbReference>
<evidence type="ECO:0000259" key="7">
    <source>
        <dbReference type="Pfam" id="PF07992"/>
    </source>
</evidence>
<reference evidence="8 9" key="1">
    <citation type="submission" date="2019-02" db="EMBL/GenBank/DDBJ databases">
        <title>Prokaryotic population dynamics and viral predation in marine succession experiment using metagenomics: the confinement effect.</title>
        <authorList>
            <person name="Haro-Moreno J.M."/>
            <person name="Rodriguez-Valera F."/>
            <person name="Lopez-Perez M."/>
        </authorList>
    </citation>
    <scope>NUCLEOTIDE SEQUENCE [LARGE SCALE GENOMIC DNA]</scope>
    <source>
        <strain evidence="8">MED-G168</strain>
    </source>
</reference>
<dbReference type="EMBL" id="SHBN01000038">
    <property type="protein sequence ID" value="RZO11626.1"/>
    <property type="molecule type" value="Genomic_DNA"/>
</dbReference>
<dbReference type="InterPro" id="IPR050097">
    <property type="entry name" value="Ferredoxin-NADP_redctase_2"/>
</dbReference>
<keyword evidence="6" id="KW-1133">Transmembrane helix</keyword>
<feature type="transmembrane region" description="Helical" evidence="6">
    <location>
        <begin position="7"/>
        <end position="28"/>
    </location>
</feature>
<dbReference type="Gene3D" id="3.50.50.60">
    <property type="entry name" value="FAD/NAD(P)-binding domain"/>
    <property type="match status" value="2"/>
</dbReference>
<dbReference type="InterPro" id="IPR022890">
    <property type="entry name" value="Fd--NADP_Rdtase_type_2"/>
</dbReference>
<dbReference type="GO" id="GO:0004324">
    <property type="term" value="F:ferredoxin-NADP+ reductase activity"/>
    <property type="evidence" value="ECO:0007669"/>
    <property type="project" value="UniProtKB-UniRule"/>
</dbReference>
<dbReference type="EC" id="1.18.1.2" evidence="5"/>
<keyword evidence="6" id="KW-0812">Transmembrane</keyword>
<organism evidence="8 9">
    <name type="scientific">SAR86 cluster bacterium</name>
    <dbReference type="NCBI Taxonomy" id="2030880"/>
    <lineage>
        <taxon>Bacteria</taxon>
        <taxon>Pseudomonadati</taxon>
        <taxon>Pseudomonadota</taxon>
        <taxon>Gammaproteobacteria</taxon>
        <taxon>SAR86 cluster</taxon>
    </lineage>
</organism>
<dbReference type="Proteomes" id="UP000319023">
    <property type="component" value="Unassembled WGS sequence"/>
</dbReference>
<dbReference type="GO" id="GO:0050660">
    <property type="term" value="F:flavin adenine dinucleotide binding"/>
    <property type="evidence" value="ECO:0007669"/>
    <property type="project" value="UniProtKB-UniRule"/>
</dbReference>
<accession>A0A520LRN7</accession>
<comment type="catalytic activity">
    <reaction evidence="5">
        <text>2 reduced [2Fe-2S]-[ferredoxin] + NADP(+) + H(+) = 2 oxidized [2Fe-2S]-[ferredoxin] + NADPH</text>
        <dbReference type="Rhea" id="RHEA:20125"/>
        <dbReference type="Rhea" id="RHEA-COMP:10000"/>
        <dbReference type="Rhea" id="RHEA-COMP:10001"/>
        <dbReference type="ChEBI" id="CHEBI:15378"/>
        <dbReference type="ChEBI" id="CHEBI:33737"/>
        <dbReference type="ChEBI" id="CHEBI:33738"/>
        <dbReference type="ChEBI" id="CHEBI:57783"/>
        <dbReference type="ChEBI" id="CHEBI:58349"/>
        <dbReference type="EC" id="1.18.1.2"/>
    </reaction>
</comment>
<keyword evidence="3 5" id="KW-0521">NADP</keyword>
<dbReference type="Pfam" id="PF07992">
    <property type="entry name" value="Pyr_redox_2"/>
    <property type="match status" value="1"/>
</dbReference>
<comment type="subunit">
    <text evidence="5">Homodimer.</text>
</comment>
<feature type="domain" description="FAD/NAD(P)-binding" evidence="7">
    <location>
        <begin position="6"/>
        <end position="298"/>
    </location>
</feature>
<dbReference type="PRINTS" id="PR00368">
    <property type="entry name" value="FADPNR"/>
</dbReference>
<evidence type="ECO:0000256" key="2">
    <source>
        <dbReference type="ARBA" id="ARBA00022827"/>
    </source>
</evidence>